<sequence length="476" mass="49544">MNRTVIRRATALGTAAAALTFGLGAGVADATTPVKPVVTLAPIDAVALAPAPATVEPSLMWRVNAKHVQATDVTVTVNATGLARIAAVAFQPGCTVVRKDVATCPDAFVGNSPTTPQTWGTSYFTLTALRGAKPGATGSYTISGSSSQVVIKGGTGQVSVGGPEYTLSGLSDHKNWALGSIVSEPLAFTNTGDRPSAGTAVWFTATPGLRFVDHYSNCEYRSFVHAGHVYQDAALCRFPSALRIGEKVALARPMRFQYTHEALREYTETGAWPLGNPRTAGTLQPWKGHVWQRGTGPVLGLKVVAVGRASGVPAGSVPVQLGTEQHSEDIVSLSARNTDDFGVTGSSATAAAGKTVTMDFTLVSHGPGTLYDISGGEGIPGVEVTPPPGTTIVGSSARCQPSVSFDPGVAAHGPYNCSPDLLIWAGTVYRLSLTLRVDQVVPHATGKVRIVWGPVPGWRQPYDPNPADDSALLQLN</sequence>
<organism evidence="2 3">
    <name type="scientific">Streptacidiphilus pinicola</name>
    <dbReference type="NCBI Taxonomy" id="2219663"/>
    <lineage>
        <taxon>Bacteria</taxon>
        <taxon>Bacillati</taxon>
        <taxon>Actinomycetota</taxon>
        <taxon>Actinomycetes</taxon>
        <taxon>Kitasatosporales</taxon>
        <taxon>Streptomycetaceae</taxon>
        <taxon>Streptacidiphilus</taxon>
    </lineage>
</organism>
<dbReference type="EMBL" id="QKYN01000057">
    <property type="protein sequence ID" value="RAG84851.1"/>
    <property type="molecule type" value="Genomic_DNA"/>
</dbReference>
<dbReference type="OrthoDB" id="4218847at2"/>
<gene>
    <name evidence="2" type="ORF">DN069_14705</name>
</gene>
<evidence type="ECO:0000256" key="1">
    <source>
        <dbReference type="SAM" id="SignalP"/>
    </source>
</evidence>
<dbReference type="Proteomes" id="UP000248889">
    <property type="component" value="Unassembled WGS sequence"/>
</dbReference>
<proteinExistence type="predicted"/>
<comment type="caution">
    <text evidence="2">The sequence shown here is derived from an EMBL/GenBank/DDBJ whole genome shotgun (WGS) entry which is preliminary data.</text>
</comment>
<name>A0A2X0ING6_9ACTN</name>
<dbReference type="AlphaFoldDB" id="A0A2X0ING6"/>
<dbReference type="RefSeq" id="WP_111501427.1">
    <property type="nucleotide sequence ID" value="NZ_QKYN01000057.1"/>
</dbReference>
<reference evidence="2 3" key="1">
    <citation type="submission" date="2018-06" db="EMBL/GenBank/DDBJ databases">
        <title>Streptacidiphilus pinicola sp. nov., isolated from pine grove soil.</title>
        <authorList>
            <person name="Roh S.G."/>
            <person name="Park S."/>
            <person name="Kim M.-K."/>
            <person name="Yun B.-R."/>
            <person name="Park J."/>
            <person name="Kim M.J."/>
            <person name="Kim Y.S."/>
            <person name="Kim S.B."/>
        </authorList>
    </citation>
    <scope>NUCLEOTIDE SEQUENCE [LARGE SCALE GENOMIC DNA]</scope>
    <source>
        <strain evidence="2 3">MMS16-CNU450</strain>
    </source>
</reference>
<evidence type="ECO:0000313" key="2">
    <source>
        <dbReference type="EMBL" id="RAG84851.1"/>
    </source>
</evidence>
<accession>A0A2X0ING6</accession>
<keyword evidence="3" id="KW-1185">Reference proteome</keyword>
<feature type="chain" id="PRO_5015882117" evidence="1">
    <location>
        <begin position="31"/>
        <end position="476"/>
    </location>
</feature>
<evidence type="ECO:0000313" key="3">
    <source>
        <dbReference type="Proteomes" id="UP000248889"/>
    </source>
</evidence>
<keyword evidence="1" id="KW-0732">Signal</keyword>
<protein>
    <submittedName>
        <fullName evidence="2">Uncharacterized protein</fullName>
    </submittedName>
</protein>
<feature type="signal peptide" evidence="1">
    <location>
        <begin position="1"/>
        <end position="30"/>
    </location>
</feature>